<dbReference type="Proteomes" id="UP000719766">
    <property type="component" value="Unassembled WGS sequence"/>
</dbReference>
<reference evidence="1" key="1">
    <citation type="journal article" date="2020" name="New Phytol.">
        <title>Comparative genomics reveals dynamic genome evolution in host specialist ectomycorrhizal fungi.</title>
        <authorList>
            <person name="Lofgren L.A."/>
            <person name="Nguyen N.H."/>
            <person name="Vilgalys R."/>
            <person name="Ruytinx J."/>
            <person name="Liao H.L."/>
            <person name="Branco S."/>
            <person name="Kuo A."/>
            <person name="LaButti K."/>
            <person name="Lipzen A."/>
            <person name="Andreopoulos W."/>
            <person name="Pangilinan J."/>
            <person name="Riley R."/>
            <person name="Hundley H."/>
            <person name="Na H."/>
            <person name="Barry K."/>
            <person name="Grigoriev I.V."/>
            <person name="Stajich J.E."/>
            <person name="Kennedy P.G."/>
        </authorList>
    </citation>
    <scope>NUCLEOTIDE SEQUENCE</scope>
    <source>
        <strain evidence="1">S12</strain>
    </source>
</reference>
<dbReference type="OrthoDB" id="2418900at2759"/>
<dbReference type="InterPro" id="IPR041078">
    <property type="entry name" value="Plavaka"/>
</dbReference>
<accession>A0A9P7AAZ6</accession>
<proteinExistence type="predicted"/>
<comment type="caution">
    <text evidence="1">The sequence shown here is derived from an EMBL/GenBank/DDBJ whole genome shotgun (WGS) entry which is preliminary data.</text>
</comment>
<dbReference type="Pfam" id="PF18759">
    <property type="entry name" value="Plavaka"/>
    <property type="match status" value="1"/>
</dbReference>
<protein>
    <submittedName>
        <fullName evidence="1">Uncharacterized protein</fullName>
    </submittedName>
</protein>
<organism evidence="1 2">
    <name type="scientific">Suillus plorans</name>
    <dbReference type="NCBI Taxonomy" id="116603"/>
    <lineage>
        <taxon>Eukaryota</taxon>
        <taxon>Fungi</taxon>
        <taxon>Dikarya</taxon>
        <taxon>Basidiomycota</taxon>
        <taxon>Agaricomycotina</taxon>
        <taxon>Agaricomycetes</taxon>
        <taxon>Agaricomycetidae</taxon>
        <taxon>Boletales</taxon>
        <taxon>Suillineae</taxon>
        <taxon>Suillaceae</taxon>
        <taxon>Suillus</taxon>
    </lineage>
</organism>
<dbReference type="EMBL" id="JABBWE010000104">
    <property type="protein sequence ID" value="KAG1785770.1"/>
    <property type="molecule type" value="Genomic_DNA"/>
</dbReference>
<keyword evidence="2" id="KW-1185">Reference proteome</keyword>
<gene>
    <name evidence="1" type="ORF">HD556DRAFT_1434999</name>
</gene>
<dbReference type="AlphaFoldDB" id="A0A9P7AAZ6"/>
<dbReference type="GeneID" id="64599146"/>
<dbReference type="RefSeq" id="XP_041153253.1">
    <property type="nucleotide sequence ID" value="XM_041305382.1"/>
</dbReference>
<evidence type="ECO:0000313" key="2">
    <source>
        <dbReference type="Proteomes" id="UP000719766"/>
    </source>
</evidence>
<name>A0A9P7AAZ6_9AGAM</name>
<sequence>MSMLKKLKTRKEFGCDLSRQTLFESIRVEQEALGLDTWAPFADEEEWGLVKWLIARVGQMAIDEFFKLPIQQLRDTYKDMEQTGHMNTSFTSKYTLMKAVDQLPRGTEWMLKKITVKGNIVSNSGQRESEELELWLRDPVDCIRELMGNSEFKNMVSYTPERVFADEEGKTCMFDEMWTGEWWWEMQVMKKNALKTFLQGRLPPGAVVAPVILASDKTSLSQFRGDQEVWPMYLTLGNISKEICCQPSKRAAILIAYLPISKLECFKRDTCSVEPYHLFHYCMTQVLEPLVSAGTDRVDVTCPDHQVRWLHPIVAVAVPCAPDNPLSKLDNSAVN</sequence>
<evidence type="ECO:0000313" key="1">
    <source>
        <dbReference type="EMBL" id="KAG1785770.1"/>
    </source>
</evidence>